<gene>
    <name evidence="1" type="ORF">PXEA_LOCUS24480</name>
</gene>
<dbReference type="AlphaFoldDB" id="A0A448X8T0"/>
<organism evidence="1 2">
    <name type="scientific">Protopolystoma xenopodis</name>
    <dbReference type="NCBI Taxonomy" id="117903"/>
    <lineage>
        <taxon>Eukaryota</taxon>
        <taxon>Metazoa</taxon>
        <taxon>Spiralia</taxon>
        <taxon>Lophotrochozoa</taxon>
        <taxon>Platyhelminthes</taxon>
        <taxon>Monogenea</taxon>
        <taxon>Polyopisthocotylea</taxon>
        <taxon>Polystomatidea</taxon>
        <taxon>Polystomatidae</taxon>
        <taxon>Protopolystoma</taxon>
    </lineage>
</organism>
<protein>
    <submittedName>
        <fullName evidence="1">Uncharacterized protein</fullName>
    </submittedName>
</protein>
<evidence type="ECO:0000313" key="1">
    <source>
        <dbReference type="EMBL" id="VEL31040.1"/>
    </source>
</evidence>
<dbReference type="Proteomes" id="UP000784294">
    <property type="component" value="Unassembled WGS sequence"/>
</dbReference>
<proteinExistence type="predicted"/>
<name>A0A448X8T0_9PLAT</name>
<dbReference type="EMBL" id="CAAALY010117965">
    <property type="protein sequence ID" value="VEL31040.1"/>
    <property type="molecule type" value="Genomic_DNA"/>
</dbReference>
<keyword evidence="2" id="KW-1185">Reference proteome</keyword>
<reference evidence="1" key="1">
    <citation type="submission" date="2018-11" db="EMBL/GenBank/DDBJ databases">
        <authorList>
            <consortium name="Pathogen Informatics"/>
        </authorList>
    </citation>
    <scope>NUCLEOTIDE SEQUENCE</scope>
</reference>
<evidence type="ECO:0000313" key="2">
    <source>
        <dbReference type="Proteomes" id="UP000784294"/>
    </source>
</evidence>
<sequence length="79" mass="8976">MKVDNNRKHAIAFADRNVYLPKSSSLTSQITVENQPDSQRPQYILAGPHPASIEEAEEFEEENNFDCSRAEEVSTSFFL</sequence>
<accession>A0A448X8T0</accession>
<comment type="caution">
    <text evidence="1">The sequence shown here is derived from an EMBL/GenBank/DDBJ whole genome shotgun (WGS) entry which is preliminary data.</text>
</comment>